<dbReference type="PANTHER" id="PTHR47447:SF17">
    <property type="entry name" value="OS12G0638900 PROTEIN"/>
    <property type="match status" value="1"/>
</dbReference>
<keyword evidence="8" id="KW-1185">Reference proteome</keyword>
<dbReference type="InterPro" id="IPR002885">
    <property type="entry name" value="PPR_rpt"/>
</dbReference>
<sequence>MFSVRRLLHTVPPRWNLKSRSPSVTDYTVKLLASANSGHFADCLKTSAELKSAGMKADASIYNALMSLAARDASWLFSWAIFDDMLLSGVQPTPTTFAHLVNSQRRRPYTNLWNALDRMTRLGVKPNAPIYTAIIQCLVDEGNVEMALQYMMAMKKQDIVPELSAAQATAYSRLAIDTATYFETVSVRRLEDSAWIACLASSARNLYLEGVLTSWSRVVNDLNAIPNEGICMATLNTAARHGLPDLATDVLRILKTGGIDWQEHHFSALIEAFCRNGQIKEALVTLHIMRTNDIPPTDSTSAFIFDSIKRGIDSLDSTWSLIDEIHASNAGLDIDALNVMIQASIFLGDLQRAIGIYKSFPDYGLSPDLSTFNLLLQGCVGAHHRQLGDILLDDMKQAQVKPNEETYEKMILLCLTQETYEDAFFYLEEMKAAGHVPTRAIYESLLVKCLSANDARGSMVVQEMKECGYNTRTFSKQDPSSVVDS</sequence>
<dbReference type="Pfam" id="PF23276">
    <property type="entry name" value="TPR_24"/>
    <property type="match status" value="1"/>
</dbReference>
<comment type="similarity">
    <text evidence="1">Belongs to the CCM1 family.</text>
</comment>
<dbReference type="NCBIfam" id="TIGR00756">
    <property type="entry name" value="PPR"/>
    <property type="match status" value="2"/>
</dbReference>
<evidence type="ECO:0000256" key="1">
    <source>
        <dbReference type="ARBA" id="ARBA00006192"/>
    </source>
</evidence>
<dbReference type="PROSITE" id="PS51375">
    <property type="entry name" value="PPR"/>
    <property type="match status" value="4"/>
</dbReference>
<keyword evidence="2" id="KW-0677">Repeat</keyword>
<organism evidence="7 8">
    <name type="scientific">Hebeloma cylindrosporum</name>
    <dbReference type="NCBI Taxonomy" id="76867"/>
    <lineage>
        <taxon>Eukaryota</taxon>
        <taxon>Fungi</taxon>
        <taxon>Dikarya</taxon>
        <taxon>Basidiomycota</taxon>
        <taxon>Agaricomycotina</taxon>
        <taxon>Agaricomycetes</taxon>
        <taxon>Agaricomycetidae</taxon>
        <taxon>Agaricales</taxon>
        <taxon>Agaricineae</taxon>
        <taxon>Hymenogastraceae</taxon>
        <taxon>Hebeloma</taxon>
    </lineage>
</organism>
<dbReference type="STRING" id="686832.A0A0C3C869"/>
<evidence type="ECO:0000256" key="5">
    <source>
        <dbReference type="PROSITE-ProRule" id="PRU00708"/>
    </source>
</evidence>
<evidence type="ECO:0000256" key="4">
    <source>
        <dbReference type="ARBA" id="ARBA00044511"/>
    </source>
</evidence>
<dbReference type="HOGENOM" id="CLU_008514_2_0_1"/>
<gene>
    <name evidence="7" type="ORF">M413DRAFT_441673</name>
</gene>
<feature type="repeat" description="PPR" evidence="5">
    <location>
        <begin position="58"/>
        <end position="92"/>
    </location>
</feature>
<dbReference type="Pfam" id="PF13812">
    <property type="entry name" value="PPR_3"/>
    <property type="match status" value="2"/>
</dbReference>
<protein>
    <recommendedName>
        <fullName evidence="6">Pentatricopeptide repeat-containing protein-mitochondrial domain-containing protein</fullName>
    </recommendedName>
</protein>
<dbReference type="Proteomes" id="UP000053424">
    <property type="component" value="Unassembled WGS sequence"/>
</dbReference>
<feature type="repeat" description="PPR" evidence="5">
    <location>
        <begin position="127"/>
        <end position="161"/>
    </location>
</feature>
<dbReference type="InterPro" id="IPR011990">
    <property type="entry name" value="TPR-like_helical_dom_sf"/>
</dbReference>
<dbReference type="Gene3D" id="1.25.40.10">
    <property type="entry name" value="Tetratricopeptide repeat domain"/>
    <property type="match status" value="3"/>
</dbReference>
<dbReference type="OrthoDB" id="185373at2759"/>
<evidence type="ECO:0000259" key="6">
    <source>
        <dbReference type="Pfam" id="PF23276"/>
    </source>
</evidence>
<comment type="subunit">
    <text evidence="4">Binds to mitochondrial small subunit 15S rRNA.</text>
</comment>
<dbReference type="PANTHER" id="PTHR47447">
    <property type="entry name" value="OS03G0856100 PROTEIN"/>
    <property type="match status" value="1"/>
</dbReference>
<dbReference type="EMBL" id="KN831772">
    <property type="protein sequence ID" value="KIM45030.1"/>
    <property type="molecule type" value="Genomic_DNA"/>
</dbReference>
<name>A0A0C3C869_HEBCY</name>
<feature type="repeat" description="PPR" evidence="5">
    <location>
        <begin position="403"/>
        <end position="437"/>
    </location>
</feature>
<feature type="domain" description="Pentatricopeptide repeat-containing protein-mitochondrial" evidence="6">
    <location>
        <begin position="228"/>
        <end position="360"/>
    </location>
</feature>
<reference evidence="7 8" key="1">
    <citation type="submission" date="2014-04" db="EMBL/GenBank/DDBJ databases">
        <authorList>
            <consortium name="DOE Joint Genome Institute"/>
            <person name="Kuo A."/>
            <person name="Gay G."/>
            <person name="Dore J."/>
            <person name="Kohler A."/>
            <person name="Nagy L.G."/>
            <person name="Floudas D."/>
            <person name="Copeland A."/>
            <person name="Barry K.W."/>
            <person name="Cichocki N."/>
            <person name="Veneault-Fourrey C."/>
            <person name="LaButti K."/>
            <person name="Lindquist E.A."/>
            <person name="Lipzen A."/>
            <person name="Lundell T."/>
            <person name="Morin E."/>
            <person name="Murat C."/>
            <person name="Sun H."/>
            <person name="Tunlid A."/>
            <person name="Henrissat B."/>
            <person name="Grigoriev I.V."/>
            <person name="Hibbett D.S."/>
            <person name="Martin F."/>
            <person name="Nordberg H.P."/>
            <person name="Cantor M.N."/>
            <person name="Hua S.X."/>
        </authorList>
    </citation>
    <scope>NUCLEOTIDE SEQUENCE [LARGE SCALE GENOMIC DNA]</scope>
    <source>
        <strain evidence="8">h7</strain>
    </source>
</reference>
<evidence type="ECO:0000313" key="7">
    <source>
        <dbReference type="EMBL" id="KIM45030.1"/>
    </source>
</evidence>
<reference evidence="8" key="2">
    <citation type="submission" date="2015-01" db="EMBL/GenBank/DDBJ databases">
        <title>Evolutionary Origins and Diversification of the Mycorrhizal Mutualists.</title>
        <authorList>
            <consortium name="DOE Joint Genome Institute"/>
            <consortium name="Mycorrhizal Genomics Consortium"/>
            <person name="Kohler A."/>
            <person name="Kuo A."/>
            <person name="Nagy L.G."/>
            <person name="Floudas D."/>
            <person name="Copeland A."/>
            <person name="Barry K.W."/>
            <person name="Cichocki N."/>
            <person name="Veneault-Fourrey C."/>
            <person name="LaButti K."/>
            <person name="Lindquist E.A."/>
            <person name="Lipzen A."/>
            <person name="Lundell T."/>
            <person name="Morin E."/>
            <person name="Murat C."/>
            <person name="Riley R."/>
            <person name="Ohm R."/>
            <person name="Sun H."/>
            <person name="Tunlid A."/>
            <person name="Henrissat B."/>
            <person name="Grigoriev I.V."/>
            <person name="Hibbett D.S."/>
            <person name="Martin F."/>
        </authorList>
    </citation>
    <scope>NUCLEOTIDE SEQUENCE [LARGE SCALE GENOMIC DNA]</scope>
    <source>
        <strain evidence="8">h7</strain>
    </source>
</reference>
<comment type="function">
    <text evidence="3">Regulates mitochondrial small subunit maturation by controlling 15S rRNA 5'-end processing. Localizes to the 5' precursor of the 15S rRNA in a position that is subsequently occupied by mS47 in the mature yeast mtSSU. Uses structure and sequence-specific RNA recognition, binding to a single-stranded region of the precursor and specifically recognizing bases -6 to -1. The exchange of Ccm1 for mS47 is coupled to the irreversible removal of precursor rRNA that is accompanied by conformational changes of the mitoribosomal proteins uS5m and mS26. These conformational changes signal completion of 5'-end rRNA processing through protection of the mature 5'-end of the 15S rRNA and stabilization of mS47. The removal of the 5' precursor together with the dissociation of Ccm1 may be catalyzed by the 5'-3' exoribonuclease Pet127. Involved in the specific removal of group I introns in mitochondrial encoded transcripts.</text>
</comment>
<evidence type="ECO:0000256" key="3">
    <source>
        <dbReference type="ARBA" id="ARBA00044493"/>
    </source>
</evidence>
<evidence type="ECO:0000313" key="8">
    <source>
        <dbReference type="Proteomes" id="UP000053424"/>
    </source>
</evidence>
<feature type="repeat" description="PPR" evidence="5">
    <location>
        <begin position="262"/>
        <end position="296"/>
    </location>
</feature>
<dbReference type="AlphaFoldDB" id="A0A0C3C869"/>
<evidence type="ECO:0000256" key="2">
    <source>
        <dbReference type="ARBA" id="ARBA00022737"/>
    </source>
</evidence>
<dbReference type="InterPro" id="IPR057027">
    <property type="entry name" value="TPR_mt"/>
</dbReference>
<accession>A0A0C3C869</accession>
<proteinExistence type="inferred from homology"/>